<feature type="signal peptide" evidence="2">
    <location>
        <begin position="1"/>
        <end position="25"/>
    </location>
</feature>
<dbReference type="CDD" id="cd13578">
    <property type="entry name" value="PBP2_Bug27"/>
    <property type="match status" value="1"/>
</dbReference>
<keyword evidence="4" id="KW-1185">Reference proteome</keyword>
<evidence type="ECO:0000256" key="1">
    <source>
        <dbReference type="ARBA" id="ARBA00006987"/>
    </source>
</evidence>
<dbReference type="PROSITE" id="PS51257">
    <property type="entry name" value="PROKAR_LIPOPROTEIN"/>
    <property type="match status" value="1"/>
</dbReference>
<dbReference type="Proteomes" id="UP001501671">
    <property type="component" value="Unassembled WGS sequence"/>
</dbReference>
<comment type="caution">
    <text evidence="3">The sequence shown here is derived from an EMBL/GenBank/DDBJ whole genome shotgun (WGS) entry which is preliminary data.</text>
</comment>
<organism evidence="3 4">
    <name type="scientific">Pigmentiphaga soli</name>
    <dbReference type="NCBI Taxonomy" id="1007095"/>
    <lineage>
        <taxon>Bacteria</taxon>
        <taxon>Pseudomonadati</taxon>
        <taxon>Pseudomonadota</taxon>
        <taxon>Betaproteobacteria</taxon>
        <taxon>Burkholderiales</taxon>
        <taxon>Alcaligenaceae</taxon>
        <taxon>Pigmentiphaga</taxon>
    </lineage>
</organism>
<dbReference type="SUPFAM" id="SSF53850">
    <property type="entry name" value="Periplasmic binding protein-like II"/>
    <property type="match status" value="1"/>
</dbReference>
<reference evidence="4" key="1">
    <citation type="journal article" date="2019" name="Int. J. Syst. Evol. Microbiol.">
        <title>The Global Catalogue of Microorganisms (GCM) 10K type strain sequencing project: providing services to taxonomists for standard genome sequencing and annotation.</title>
        <authorList>
            <consortium name="The Broad Institute Genomics Platform"/>
            <consortium name="The Broad Institute Genome Sequencing Center for Infectious Disease"/>
            <person name="Wu L."/>
            <person name="Ma J."/>
        </authorList>
    </citation>
    <scope>NUCLEOTIDE SEQUENCE [LARGE SCALE GENOMIC DNA]</scope>
    <source>
        <strain evidence="4">JCM 17666</strain>
    </source>
</reference>
<dbReference type="Pfam" id="PF03401">
    <property type="entry name" value="TctC"/>
    <property type="match status" value="1"/>
</dbReference>
<dbReference type="InterPro" id="IPR005064">
    <property type="entry name" value="BUG"/>
</dbReference>
<accession>A0ABP8HMS9</accession>
<gene>
    <name evidence="3" type="ORF">GCM10023144_42400</name>
</gene>
<dbReference type="InterPro" id="IPR042100">
    <property type="entry name" value="Bug_dom1"/>
</dbReference>
<keyword evidence="2" id="KW-0732">Signal</keyword>
<dbReference type="Gene3D" id="3.40.190.150">
    <property type="entry name" value="Bordetella uptake gene, domain 1"/>
    <property type="match status" value="1"/>
</dbReference>
<feature type="chain" id="PRO_5045510876" evidence="2">
    <location>
        <begin position="26"/>
        <end position="324"/>
    </location>
</feature>
<evidence type="ECO:0000313" key="4">
    <source>
        <dbReference type="Proteomes" id="UP001501671"/>
    </source>
</evidence>
<evidence type="ECO:0000256" key="2">
    <source>
        <dbReference type="SAM" id="SignalP"/>
    </source>
</evidence>
<dbReference type="PANTHER" id="PTHR42928">
    <property type="entry name" value="TRICARBOXYLATE-BINDING PROTEIN"/>
    <property type="match status" value="1"/>
</dbReference>
<dbReference type="PANTHER" id="PTHR42928:SF5">
    <property type="entry name" value="BLR1237 PROTEIN"/>
    <property type="match status" value="1"/>
</dbReference>
<protein>
    <submittedName>
        <fullName evidence="3">Tripartite tricarboxylate transporter substrate binding protein</fullName>
    </submittedName>
</protein>
<dbReference type="PIRSF" id="PIRSF017082">
    <property type="entry name" value="YflP"/>
    <property type="match status" value="1"/>
</dbReference>
<dbReference type="EMBL" id="BAABFO010000029">
    <property type="protein sequence ID" value="GAA4341481.1"/>
    <property type="molecule type" value="Genomic_DNA"/>
</dbReference>
<dbReference type="RefSeq" id="WP_345251912.1">
    <property type="nucleotide sequence ID" value="NZ_BAABFO010000029.1"/>
</dbReference>
<proteinExistence type="inferred from homology"/>
<comment type="similarity">
    <text evidence="1">Belongs to the UPF0065 (bug) family.</text>
</comment>
<sequence>MKKIIALAALSITACVPARFAAAQAAYPNKPIRLIVTFAPAGSVDIIARVIAPKLSEKLGQSVVVENRAGASGIIGIEAVKNAAPDGYTLMLNTIPFVANQYMYKKLPYSPLNDFVPISLVVASPSVLVVNPKKMPVNSVKELIEVAKSKPGQLDYSAAGAGTNPHISGELFNKLAGVKLQAIQYKGGGPAVAAVVSGEVGIMFSNVSESAAFVKSGQLRALGVTSSVRSPVYPDLPTVAEAGVPGYEFSTWHGMLAPKGTPDAIVQLLSQKVQETARDPEISKRLQEMGLDVIASTPQQFGEHLKKESAKWGQVLKDGAITLD</sequence>
<dbReference type="Gene3D" id="3.40.190.10">
    <property type="entry name" value="Periplasmic binding protein-like II"/>
    <property type="match status" value="1"/>
</dbReference>
<name>A0ABP8HMS9_9BURK</name>
<evidence type="ECO:0000313" key="3">
    <source>
        <dbReference type="EMBL" id="GAA4341481.1"/>
    </source>
</evidence>